<keyword evidence="2" id="KW-1185">Reference proteome</keyword>
<gene>
    <name evidence="1" type="ORF">NP493_1376g00004</name>
</gene>
<organism evidence="1 2">
    <name type="scientific">Ridgeia piscesae</name>
    <name type="common">Tubeworm</name>
    <dbReference type="NCBI Taxonomy" id="27915"/>
    <lineage>
        <taxon>Eukaryota</taxon>
        <taxon>Metazoa</taxon>
        <taxon>Spiralia</taxon>
        <taxon>Lophotrochozoa</taxon>
        <taxon>Annelida</taxon>
        <taxon>Polychaeta</taxon>
        <taxon>Sedentaria</taxon>
        <taxon>Canalipalpata</taxon>
        <taxon>Sabellida</taxon>
        <taxon>Siboglinidae</taxon>
        <taxon>Ridgeia</taxon>
    </lineage>
</organism>
<accession>A0AAD9NE49</accession>
<evidence type="ECO:0000313" key="1">
    <source>
        <dbReference type="EMBL" id="KAK2165248.1"/>
    </source>
</evidence>
<dbReference type="InterPro" id="IPR036691">
    <property type="entry name" value="Endo/exonu/phosph_ase_sf"/>
</dbReference>
<sequence>MTEVNMDHITITETWLNIGERDNKVIKDLTTADYKCVHLPRKTRRDGGIVLVYQSSFKAVVNRCDDMKSFEFMDVDVSSAGNSMKLFIIYRPPPSKKEQTFVR</sequence>
<comment type="caution">
    <text evidence="1">The sequence shown here is derived from an EMBL/GenBank/DDBJ whole genome shotgun (WGS) entry which is preliminary data.</text>
</comment>
<dbReference type="PANTHER" id="PTHR46670:SF3">
    <property type="entry name" value="ENDONUCLEASE_EXONUCLEASE_PHOSPHATASE DOMAIN-CONTAINING PROTEIN"/>
    <property type="match status" value="1"/>
</dbReference>
<protein>
    <submittedName>
        <fullName evidence="1">Uncharacterized protein</fullName>
    </submittedName>
</protein>
<dbReference type="AlphaFoldDB" id="A0AAD9NE49"/>
<reference evidence="1" key="1">
    <citation type="journal article" date="2023" name="Mol. Biol. Evol.">
        <title>Third-Generation Sequencing Reveals the Adaptive Role of the Epigenome in Three Deep-Sea Polychaetes.</title>
        <authorList>
            <person name="Perez M."/>
            <person name="Aroh O."/>
            <person name="Sun Y."/>
            <person name="Lan Y."/>
            <person name="Juniper S.K."/>
            <person name="Young C.R."/>
            <person name="Angers B."/>
            <person name="Qian P.Y."/>
        </authorList>
    </citation>
    <scope>NUCLEOTIDE SEQUENCE</scope>
    <source>
        <strain evidence="1">R07B-5</strain>
    </source>
</reference>
<dbReference type="Gene3D" id="3.60.10.10">
    <property type="entry name" value="Endonuclease/exonuclease/phosphatase"/>
    <property type="match status" value="1"/>
</dbReference>
<dbReference type="Proteomes" id="UP001209878">
    <property type="component" value="Unassembled WGS sequence"/>
</dbReference>
<proteinExistence type="predicted"/>
<dbReference type="EMBL" id="JAODUO010001374">
    <property type="protein sequence ID" value="KAK2165248.1"/>
    <property type="molecule type" value="Genomic_DNA"/>
</dbReference>
<evidence type="ECO:0000313" key="2">
    <source>
        <dbReference type="Proteomes" id="UP001209878"/>
    </source>
</evidence>
<name>A0AAD9NE49_RIDPI</name>
<dbReference type="PANTHER" id="PTHR46670">
    <property type="entry name" value="ENDO/EXONUCLEASE/PHOSPHATASE DOMAIN-CONTAINING PROTEIN"/>
    <property type="match status" value="1"/>
</dbReference>